<protein>
    <recommendedName>
        <fullName evidence="1">Reverse transcriptase Ty1/copia-type domain-containing protein</fullName>
    </recommendedName>
</protein>
<gene>
    <name evidence="2" type="ORF">DH2020_004314</name>
</gene>
<evidence type="ECO:0000313" key="2">
    <source>
        <dbReference type="EMBL" id="KAK6160933.1"/>
    </source>
</evidence>
<dbReference type="Pfam" id="PF07727">
    <property type="entry name" value="RVT_2"/>
    <property type="match status" value="1"/>
</dbReference>
<feature type="domain" description="Reverse transcriptase Ty1/copia-type" evidence="1">
    <location>
        <begin position="29"/>
        <end position="130"/>
    </location>
</feature>
<keyword evidence="3" id="KW-1185">Reference proteome</keyword>
<dbReference type="InterPro" id="IPR013103">
    <property type="entry name" value="RVT_2"/>
</dbReference>
<organism evidence="2 3">
    <name type="scientific">Rehmannia glutinosa</name>
    <name type="common">Chinese foxglove</name>
    <dbReference type="NCBI Taxonomy" id="99300"/>
    <lineage>
        <taxon>Eukaryota</taxon>
        <taxon>Viridiplantae</taxon>
        <taxon>Streptophyta</taxon>
        <taxon>Embryophyta</taxon>
        <taxon>Tracheophyta</taxon>
        <taxon>Spermatophyta</taxon>
        <taxon>Magnoliopsida</taxon>
        <taxon>eudicotyledons</taxon>
        <taxon>Gunneridae</taxon>
        <taxon>Pentapetalae</taxon>
        <taxon>asterids</taxon>
        <taxon>lamiids</taxon>
        <taxon>Lamiales</taxon>
        <taxon>Orobanchaceae</taxon>
        <taxon>Rehmannieae</taxon>
        <taxon>Rehmannia</taxon>
    </lineage>
</organism>
<comment type="caution">
    <text evidence="2">The sequence shown here is derived from an EMBL/GenBank/DDBJ whole genome shotgun (WGS) entry which is preliminary data.</text>
</comment>
<name>A0ABR0XPE2_REHGL</name>
<dbReference type="EMBL" id="JABTTQ020000003">
    <property type="protein sequence ID" value="KAK6160933.1"/>
    <property type="molecule type" value="Genomic_DNA"/>
</dbReference>
<dbReference type="Proteomes" id="UP001318860">
    <property type="component" value="Unassembled WGS sequence"/>
</dbReference>
<dbReference type="PANTHER" id="PTHR11439">
    <property type="entry name" value="GAG-POL-RELATED RETROTRANSPOSON"/>
    <property type="match status" value="1"/>
</dbReference>
<proteinExistence type="predicted"/>
<sequence length="257" mass="29015">MVTVRTFLAVAAARNWKLHQMDVHNAFLHGFQQSYSDYSLFTLQRGSLQLNVLVYVDDLIISGNDGASIKTFKQYLSSCFHMKDLGFLKYFLGLEVARSSIGIFLCQRKYALDIISEAGLLGGKPIGSPLDPNHRSLATAHCFRPSVIAYLVGRLIYLSVTRPDLSYSVHVLAQFMQNPRQDHWDAALRVERYLKGNPGQGILLRADCDLQLYGWCDSDWASCPLTRRSLTGWFVQLGNSPISWKTKKTTYGVSFFC</sequence>
<evidence type="ECO:0000313" key="3">
    <source>
        <dbReference type="Proteomes" id="UP001318860"/>
    </source>
</evidence>
<dbReference type="PANTHER" id="PTHR11439:SF462">
    <property type="match status" value="1"/>
</dbReference>
<dbReference type="InterPro" id="IPR043502">
    <property type="entry name" value="DNA/RNA_pol_sf"/>
</dbReference>
<dbReference type="SUPFAM" id="SSF56672">
    <property type="entry name" value="DNA/RNA polymerases"/>
    <property type="match status" value="1"/>
</dbReference>
<evidence type="ECO:0000259" key="1">
    <source>
        <dbReference type="Pfam" id="PF07727"/>
    </source>
</evidence>
<accession>A0ABR0XPE2</accession>
<reference evidence="2 3" key="1">
    <citation type="journal article" date="2021" name="Comput. Struct. Biotechnol. J.">
        <title>De novo genome assembly of the potent medicinal plant Rehmannia glutinosa using nanopore technology.</title>
        <authorList>
            <person name="Ma L."/>
            <person name="Dong C."/>
            <person name="Song C."/>
            <person name="Wang X."/>
            <person name="Zheng X."/>
            <person name="Niu Y."/>
            <person name="Chen S."/>
            <person name="Feng W."/>
        </authorList>
    </citation>
    <scope>NUCLEOTIDE SEQUENCE [LARGE SCALE GENOMIC DNA]</scope>
    <source>
        <strain evidence="2">DH-2019</strain>
    </source>
</reference>